<dbReference type="CDD" id="cd18787">
    <property type="entry name" value="SF2_C_DEAD"/>
    <property type="match status" value="1"/>
</dbReference>
<feature type="domain" description="DEAD-box RNA helicase Q" evidence="12">
    <location>
        <begin position="32"/>
        <end position="60"/>
    </location>
</feature>
<keyword evidence="2 9" id="KW-0547">Nucleotide-binding</keyword>
<name>A0A8J9YJ29_9NEOP</name>
<dbReference type="InterPro" id="IPR011545">
    <property type="entry name" value="DEAD/DEAH_box_helicase_dom"/>
</dbReference>
<keyword evidence="14" id="KW-1185">Reference proteome</keyword>
<evidence type="ECO:0000256" key="6">
    <source>
        <dbReference type="ARBA" id="ARBA00022884"/>
    </source>
</evidence>
<comment type="catalytic activity">
    <reaction evidence="7">
        <text>ATP + H2O = ADP + phosphate + H(+)</text>
        <dbReference type="Rhea" id="RHEA:13065"/>
        <dbReference type="ChEBI" id="CHEBI:15377"/>
        <dbReference type="ChEBI" id="CHEBI:15378"/>
        <dbReference type="ChEBI" id="CHEBI:30616"/>
        <dbReference type="ChEBI" id="CHEBI:43474"/>
        <dbReference type="ChEBI" id="CHEBI:456216"/>
        <dbReference type="EC" id="3.6.4.13"/>
    </reaction>
</comment>
<keyword evidence="5 9" id="KW-0067">ATP-binding</keyword>
<evidence type="ECO:0000256" key="9">
    <source>
        <dbReference type="RuleBase" id="RU000492"/>
    </source>
</evidence>
<evidence type="ECO:0000313" key="14">
    <source>
        <dbReference type="Proteomes" id="UP000838878"/>
    </source>
</evidence>
<evidence type="ECO:0000256" key="4">
    <source>
        <dbReference type="ARBA" id="ARBA00022806"/>
    </source>
</evidence>
<dbReference type="SMART" id="SM00487">
    <property type="entry name" value="DEXDc"/>
    <property type="match status" value="1"/>
</dbReference>
<sequence length="377" mass="43249">MTASEVSFNRKIISEDLSNVEFDTSEDVEVIPTFDSMGLRDELLRGIYTYGFEKPSAIQQRSILPIVKGRDVIAQAQSGTGKTATFSISILQSLDTTLRETQCHACIGGTNLGEDIRKLDYGQHVVSGTPGRVFDMIRRRVLRTRSIKMLVLDEADEMLNKGFKEQIYDVYRYLPPATQVVLISATLPHEILEMTSKFMTDPIRILVKRDELTLEGIKQFFVAVEREEWKFDTLCDLYDTLTITQAVIFCNTKRKVDWLTQKMQEANFTVSSMHGDMPQKERDNIMKEFRSGQSRVLITTDVWARGIDVQQVSLVINYDLPNNRELYIHRIGRSGRFGRKGVAINFVKSDDIRILRDIEQYYSTQIDEMPMNVADLI</sequence>
<dbReference type="OrthoDB" id="10265785at2759"/>
<dbReference type="Pfam" id="PF00270">
    <property type="entry name" value="DEAD"/>
    <property type="match status" value="1"/>
</dbReference>
<protein>
    <recommendedName>
        <fullName evidence="1">RNA helicase</fullName>
        <ecNumber evidence="1">3.6.4.13</ecNumber>
    </recommendedName>
</protein>
<feature type="domain" description="Helicase C-terminal" evidence="11">
    <location>
        <begin position="216"/>
        <end position="377"/>
    </location>
</feature>
<comment type="similarity">
    <text evidence="9">Belongs to the DEAD box helicase family.</text>
</comment>
<dbReference type="InterPro" id="IPR014001">
    <property type="entry name" value="Helicase_ATP-bd"/>
</dbReference>
<evidence type="ECO:0000259" key="12">
    <source>
        <dbReference type="PROSITE" id="PS51195"/>
    </source>
</evidence>
<dbReference type="InterPro" id="IPR014014">
    <property type="entry name" value="RNA_helicase_DEAD_Q_motif"/>
</dbReference>
<proteinExistence type="inferred from homology"/>
<dbReference type="PROSITE" id="PS00039">
    <property type="entry name" value="DEAD_ATP_HELICASE"/>
    <property type="match status" value="1"/>
</dbReference>
<keyword evidence="6" id="KW-0694">RNA-binding</keyword>
<evidence type="ECO:0000256" key="3">
    <source>
        <dbReference type="ARBA" id="ARBA00022801"/>
    </source>
</evidence>
<feature type="short sequence motif" description="Q motif" evidence="8">
    <location>
        <begin position="32"/>
        <end position="60"/>
    </location>
</feature>
<evidence type="ECO:0000256" key="7">
    <source>
        <dbReference type="ARBA" id="ARBA00047984"/>
    </source>
</evidence>
<keyword evidence="4 9" id="KW-0347">Helicase</keyword>
<evidence type="ECO:0000256" key="5">
    <source>
        <dbReference type="ARBA" id="ARBA00022840"/>
    </source>
</evidence>
<dbReference type="EC" id="3.6.4.13" evidence="1"/>
<feature type="domain" description="Helicase ATP-binding" evidence="10">
    <location>
        <begin position="63"/>
        <end position="205"/>
    </location>
</feature>
<dbReference type="EMBL" id="OV170227">
    <property type="protein sequence ID" value="CAH0728550.1"/>
    <property type="molecule type" value="Genomic_DNA"/>
</dbReference>
<dbReference type="Pfam" id="PF00271">
    <property type="entry name" value="Helicase_C"/>
    <property type="match status" value="1"/>
</dbReference>
<dbReference type="PANTHER" id="PTHR47958">
    <property type="entry name" value="ATP-DEPENDENT RNA HELICASE DBP3"/>
    <property type="match status" value="1"/>
</dbReference>
<accession>A0A8J9YJ29</accession>
<dbReference type="GO" id="GO:0016787">
    <property type="term" value="F:hydrolase activity"/>
    <property type="evidence" value="ECO:0007669"/>
    <property type="project" value="UniProtKB-KW"/>
</dbReference>
<evidence type="ECO:0000259" key="11">
    <source>
        <dbReference type="PROSITE" id="PS51194"/>
    </source>
</evidence>
<evidence type="ECO:0000256" key="1">
    <source>
        <dbReference type="ARBA" id="ARBA00012552"/>
    </source>
</evidence>
<dbReference type="GO" id="GO:0003724">
    <property type="term" value="F:RNA helicase activity"/>
    <property type="evidence" value="ECO:0007669"/>
    <property type="project" value="UniProtKB-EC"/>
</dbReference>
<dbReference type="InterPro" id="IPR000629">
    <property type="entry name" value="RNA-helicase_DEAD-box_CS"/>
</dbReference>
<evidence type="ECO:0000313" key="13">
    <source>
        <dbReference type="EMBL" id="CAH0728550.1"/>
    </source>
</evidence>
<gene>
    <name evidence="13" type="ORF">BINO364_LOCUS13755</name>
</gene>
<dbReference type="SMART" id="SM00490">
    <property type="entry name" value="HELICc"/>
    <property type="match status" value="1"/>
</dbReference>
<keyword evidence="3 9" id="KW-0378">Hydrolase</keyword>
<dbReference type="GO" id="GO:0045495">
    <property type="term" value="C:pole plasm"/>
    <property type="evidence" value="ECO:0007669"/>
    <property type="project" value="UniProtKB-ARBA"/>
</dbReference>
<dbReference type="FunFam" id="3.40.50.300:FF:000031">
    <property type="entry name" value="Eukaryotic initiation factor 4A-III"/>
    <property type="match status" value="1"/>
</dbReference>
<organism evidence="13 14">
    <name type="scientific">Brenthis ino</name>
    <name type="common">lesser marbled fritillary</name>
    <dbReference type="NCBI Taxonomy" id="405034"/>
    <lineage>
        <taxon>Eukaryota</taxon>
        <taxon>Metazoa</taxon>
        <taxon>Ecdysozoa</taxon>
        <taxon>Arthropoda</taxon>
        <taxon>Hexapoda</taxon>
        <taxon>Insecta</taxon>
        <taxon>Pterygota</taxon>
        <taxon>Neoptera</taxon>
        <taxon>Endopterygota</taxon>
        <taxon>Lepidoptera</taxon>
        <taxon>Glossata</taxon>
        <taxon>Ditrysia</taxon>
        <taxon>Papilionoidea</taxon>
        <taxon>Nymphalidae</taxon>
        <taxon>Heliconiinae</taxon>
        <taxon>Argynnini</taxon>
        <taxon>Brenthis</taxon>
    </lineage>
</organism>
<dbReference type="SUPFAM" id="SSF52540">
    <property type="entry name" value="P-loop containing nucleoside triphosphate hydrolases"/>
    <property type="match status" value="1"/>
</dbReference>
<feature type="non-terminal residue" evidence="13">
    <location>
        <position position="377"/>
    </location>
</feature>
<dbReference type="GO" id="GO:0010468">
    <property type="term" value="P:regulation of gene expression"/>
    <property type="evidence" value="ECO:0007669"/>
    <property type="project" value="UniProtKB-ARBA"/>
</dbReference>
<evidence type="ECO:0000256" key="8">
    <source>
        <dbReference type="PROSITE-ProRule" id="PRU00552"/>
    </source>
</evidence>
<evidence type="ECO:0000256" key="2">
    <source>
        <dbReference type="ARBA" id="ARBA00022741"/>
    </source>
</evidence>
<evidence type="ECO:0000259" key="10">
    <source>
        <dbReference type="PROSITE" id="PS51192"/>
    </source>
</evidence>
<dbReference type="Gene3D" id="3.40.50.300">
    <property type="entry name" value="P-loop containing nucleotide triphosphate hydrolases"/>
    <property type="match status" value="3"/>
</dbReference>
<dbReference type="PROSITE" id="PS51192">
    <property type="entry name" value="HELICASE_ATP_BIND_1"/>
    <property type="match status" value="1"/>
</dbReference>
<dbReference type="Proteomes" id="UP000838878">
    <property type="component" value="Chromosome 7"/>
</dbReference>
<dbReference type="PROSITE" id="PS51195">
    <property type="entry name" value="Q_MOTIF"/>
    <property type="match status" value="1"/>
</dbReference>
<dbReference type="InterPro" id="IPR027417">
    <property type="entry name" value="P-loop_NTPase"/>
</dbReference>
<dbReference type="GO" id="GO:0003723">
    <property type="term" value="F:RNA binding"/>
    <property type="evidence" value="ECO:0007669"/>
    <property type="project" value="UniProtKB-KW"/>
</dbReference>
<reference evidence="13" key="1">
    <citation type="submission" date="2021-12" db="EMBL/GenBank/DDBJ databases">
        <authorList>
            <person name="Martin H S."/>
        </authorList>
    </citation>
    <scope>NUCLEOTIDE SEQUENCE</scope>
</reference>
<dbReference type="GO" id="GO:0005524">
    <property type="term" value="F:ATP binding"/>
    <property type="evidence" value="ECO:0007669"/>
    <property type="project" value="UniProtKB-KW"/>
</dbReference>
<dbReference type="InterPro" id="IPR001650">
    <property type="entry name" value="Helicase_C-like"/>
</dbReference>
<dbReference type="AlphaFoldDB" id="A0A8J9YJ29"/>
<dbReference type="PROSITE" id="PS51194">
    <property type="entry name" value="HELICASE_CTER"/>
    <property type="match status" value="1"/>
</dbReference>